<dbReference type="AlphaFoldDB" id="A0A2W5URR0"/>
<accession>A0A2W5URR0</accession>
<dbReference type="EMBL" id="QFQS01000001">
    <property type="protein sequence ID" value="PZR00481.1"/>
    <property type="molecule type" value="Genomic_DNA"/>
</dbReference>
<evidence type="ECO:0000256" key="2">
    <source>
        <dbReference type="ARBA" id="ARBA00022448"/>
    </source>
</evidence>
<keyword evidence="7" id="KW-0406">Ion transport</keyword>
<keyword evidence="5 10" id="KW-0812">Transmembrane</keyword>
<evidence type="ECO:0000256" key="10">
    <source>
        <dbReference type="SAM" id="Phobius"/>
    </source>
</evidence>
<dbReference type="GO" id="GO:0006811">
    <property type="term" value="P:monoatomic ion transport"/>
    <property type="evidence" value="ECO:0007669"/>
    <property type="project" value="UniProtKB-KW"/>
</dbReference>
<dbReference type="CDD" id="cd13131">
    <property type="entry name" value="MATE_NorM_like"/>
    <property type="match status" value="1"/>
</dbReference>
<keyword evidence="8 10" id="KW-0472">Membrane</keyword>
<dbReference type="PANTHER" id="PTHR43298">
    <property type="entry name" value="MULTIDRUG RESISTANCE PROTEIN NORM-RELATED"/>
    <property type="match status" value="1"/>
</dbReference>
<dbReference type="InterPro" id="IPR002528">
    <property type="entry name" value="MATE_fam"/>
</dbReference>
<dbReference type="PANTHER" id="PTHR43298:SF2">
    <property type="entry name" value="FMN_FAD EXPORTER YEEO-RELATED"/>
    <property type="match status" value="1"/>
</dbReference>
<feature type="transmembrane region" description="Helical" evidence="10">
    <location>
        <begin position="280"/>
        <end position="301"/>
    </location>
</feature>
<dbReference type="PIRSF" id="PIRSF006603">
    <property type="entry name" value="DinF"/>
    <property type="match status" value="1"/>
</dbReference>
<comment type="subcellular location">
    <subcellularLocation>
        <location evidence="1">Cell inner membrane</location>
        <topology evidence="1">Multi-pass membrane protein</topology>
    </subcellularLocation>
</comment>
<evidence type="ECO:0000256" key="1">
    <source>
        <dbReference type="ARBA" id="ARBA00004429"/>
    </source>
</evidence>
<feature type="transmembrane region" description="Helical" evidence="10">
    <location>
        <begin position="321"/>
        <end position="340"/>
    </location>
</feature>
<evidence type="ECO:0000256" key="6">
    <source>
        <dbReference type="ARBA" id="ARBA00022989"/>
    </source>
</evidence>
<evidence type="ECO:0000256" key="4">
    <source>
        <dbReference type="ARBA" id="ARBA00022475"/>
    </source>
</evidence>
<evidence type="ECO:0000313" key="11">
    <source>
        <dbReference type="EMBL" id="PZR00481.1"/>
    </source>
</evidence>
<reference evidence="11 12" key="1">
    <citation type="submission" date="2017-08" db="EMBL/GenBank/DDBJ databases">
        <title>Infants hospitalized years apart are colonized by the same room-sourced microbial strains.</title>
        <authorList>
            <person name="Brooks B."/>
            <person name="Olm M.R."/>
            <person name="Firek B.A."/>
            <person name="Baker R."/>
            <person name="Thomas B.C."/>
            <person name="Morowitz M.J."/>
            <person name="Banfield J.F."/>
        </authorList>
    </citation>
    <scope>NUCLEOTIDE SEQUENCE [LARGE SCALE GENOMIC DNA]</scope>
    <source>
        <strain evidence="11">S2_003_000_R2_11</strain>
    </source>
</reference>
<feature type="transmembrane region" description="Helical" evidence="10">
    <location>
        <begin position="41"/>
        <end position="74"/>
    </location>
</feature>
<evidence type="ECO:0000256" key="5">
    <source>
        <dbReference type="ARBA" id="ARBA00022692"/>
    </source>
</evidence>
<evidence type="ECO:0000256" key="8">
    <source>
        <dbReference type="ARBA" id="ARBA00023136"/>
    </source>
</evidence>
<keyword evidence="4" id="KW-1003">Cell membrane</keyword>
<feature type="transmembrane region" description="Helical" evidence="10">
    <location>
        <begin position="360"/>
        <end position="386"/>
    </location>
</feature>
<evidence type="ECO:0000256" key="3">
    <source>
        <dbReference type="ARBA" id="ARBA00022449"/>
    </source>
</evidence>
<dbReference type="GO" id="GO:0042910">
    <property type="term" value="F:xenobiotic transmembrane transporter activity"/>
    <property type="evidence" value="ECO:0007669"/>
    <property type="project" value="InterPro"/>
</dbReference>
<protein>
    <recommendedName>
        <fullName evidence="9">Multidrug-efflux transporter</fullName>
    </recommendedName>
</protein>
<dbReference type="Proteomes" id="UP000248975">
    <property type="component" value="Unassembled WGS sequence"/>
</dbReference>
<gene>
    <name evidence="11" type="ORF">DI533_07905</name>
</gene>
<evidence type="ECO:0000256" key="9">
    <source>
        <dbReference type="ARBA" id="ARBA00031636"/>
    </source>
</evidence>
<keyword evidence="6 10" id="KW-1133">Transmembrane helix</keyword>
<feature type="transmembrane region" description="Helical" evidence="10">
    <location>
        <begin position="425"/>
        <end position="446"/>
    </location>
</feature>
<feature type="transmembrane region" description="Helical" evidence="10">
    <location>
        <begin position="134"/>
        <end position="151"/>
    </location>
</feature>
<comment type="caution">
    <text evidence="11">The sequence shown here is derived from an EMBL/GenBank/DDBJ whole genome shotgun (WGS) entry which is preliminary data.</text>
</comment>
<proteinExistence type="predicted"/>
<keyword evidence="2" id="KW-0813">Transport</keyword>
<sequence length="463" mass="49422">MEQSASQSLRAHAGATLSLGLPLIGSNLAQMALHVTDTVMLGWYSVTALAAGVLGASSFFVIFILGSGFAQAVMPMVATALGRGDEAQVRRDARMGLWLSIAFGVLCYPLFWWSRPIMLALGQHEEVAQLTQDFLRIAGLGMVPALLVMSLKSYLAALGRTQAMLWATIAAVGLNILVNWALIFGHWGFPELGVRGAACASVGSQLLTVLVLAIYAAWLPELRRFHLFQRFWRADPAALRQVFRLGLPIGLTGLAESGLFEASALMMGWIGTKELAAHGIAIQVTALAFMVHLGLSSAATVRVGRANGAGDVRGLHDAARIAVALSMGFGLSMVALFLLWPHPLIAVFLDRANPDSEAIIAIGVTLLIMAAMFQMADAAQVMALGLLRGIKDTRGPMVIAAISYWLIGIPASYVLAFPLGYGAAGLWLGLVIGLTCAAVLLMVRFWRRAPRIEESRNQSVASF</sequence>
<evidence type="ECO:0000256" key="7">
    <source>
        <dbReference type="ARBA" id="ARBA00023065"/>
    </source>
</evidence>
<keyword evidence="3" id="KW-0050">Antiport</keyword>
<organism evidence="11 12">
    <name type="scientific">Cereibacter sphaeroides</name>
    <name type="common">Rhodobacter sphaeroides</name>
    <dbReference type="NCBI Taxonomy" id="1063"/>
    <lineage>
        <taxon>Bacteria</taxon>
        <taxon>Pseudomonadati</taxon>
        <taxon>Pseudomonadota</taxon>
        <taxon>Alphaproteobacteria</taxon>
        <taxon>Rhodobacterales</taxon>
        <taxon>Paracoccaceae</taxon>
        <taxon>Cereibacter</taxon>
    </lineage>
</organism>
<feature type="transmembrane region" description="Helical" evidence="10">
    <location>
        <begin position="95"/>
        <end position="114"/>
    </location>
</feature>
<dbReference type="InterPro" id="IPR050222">
    <property type="entry name" value="MATE_MdtK"/>
</dbReference>
<feature type="transmembrane region" description="Helical" evidence="10">
    <location>
        <begin position="202"/>
        <end position="221"/>
    </location>
</feature>
<dbReference type="Pfam" id="PF01554">
    <property type="entry name" value="MatE"/>
    <property type="match status" value="2"/>
</dbReference>
<dbReference type="NCBIfam" id="TIGR00797">
    <property type="entry name" value="matE"/>
    <property type="match status" value="1"/>
</dbReference>
<dbReference type="GO" id="GO:0015297">
    <property type="term" value="F:antiporter activity"/>
    <property type="evidence" value="ECO:0007669"/>
    <property type="project" value="UniProtKB-KW"/>
</dbReference>
<evidence type="ECO:0000313" key="12">
    <source>
        <dbReference type="Proteomes" id="UP000248975"/>
    </source>
</evidence>
<dbReference type="GO" id="GO:0005886">
    <property type="term" value="C:plasma membrane"/>
    <property type="evidence" value="ECO:0007669"/>
    <property type="project" value="UniProtKB-SubCell"/>
</dbReference>
<feature type="transmembrane region" description="Helical" evidence="10">
    <location>
        <begin position="163"/>
        <end position="182"/>
    </location>
</feature>
<feature type="transmembrane region" description="Helical" evidence="10">
    <location>
        <begin position="242"/>
        <end position="260"/>
    </location>
</feature>
<feature type="transmembrane region" description="Helical" evidence="10">
    <location>
        <begin position="398"/>
        <end position="419"/>
    </location>
</feature>
<name>A0A2W5URR0_CERSP</name>
<dbReference type="InterPro" id="IPR048279">
    <property type="entry name" value="MdtK-like"/>
</dbReference>